<dbReference type="GO" id="GO:0046872">
    <property type="term" value="F:metal ion binding"/>
    <property type="evidence" value="ECO:0007669"/>
    <property type="project" value="UniProtKB-KW"/>
</dbReference>
<dbReference type="Pfam" id="PF01231">
    <property type="entry name" value="IDO"/>
    <property type="match status" value="1"/>
</dbReference>
<protein>
    <submittedName>
        <fullName evidence="4">Uncharacterized protein</fullName>
    </submittedName>
</protein>
<evidence type="ECO:0000256" key="2">
    <source>
        <dbReference type="ARBA" id="ARBA00022723"/>
    </source>
</evidence>
<keyword evidence="5" id="KW-1185">Reference proteome</keyword>
<dbReference type="GeneID" id="16068917"/>
<dbReference type="Gene3D" id="1.20.58.480">
    <property type="match status" value="1"/>
</dbReference>
<evidence type="ECO:0000256" key="3">
    <source>
        <dbReference type="ARBA" id="ARBA00023004"/>
    </source>
</evidence>
<dbReference type="GO" id="GO:0005737">
    <property type="term" value="C:cytoplasm"/>
    <property type="evidence" value="ECO:0007669"/>
    <property type="project" value="TreeGrafter"/>
</dbReference>
<dbReference type="EMBL" id="GL832990">
    <property type="protein sequence ID" value="EGD80063.1"/>
    <property type="molecule type" value="Genomic_DNA"/>
</dbReference>
<dbReference type="InterPro" id="IPR000898">
    <property type="entry name" value="Indolamine_dOase"/>
</dbReference>
<comment type="similarity">
    <text evidence="1">Belongs to the indoleamine 2,3-dioxygenase family.</text>
</comment>
<dbReference type="GO" id="GO:0004833">
    <property type="term" value="F:L-tryptophan 2,3-dioxygenase activity"/>
    <property type="evidence" value="ECO:0007669"/>
    <property type="project" value="TreeGrafter"/>
</dbReference>
<dbReference type="GO" id="GO:0020037">
    <property type="term" value="F:heme binding"/>
    <property type="evidence" value="ECO:0007669"/>
    <property type="project" value="InterPro"/>
</dbReference>
<dbReference type="SUPFAM" id="SSF63825">
    <property type="entry name" value="YWTD domain"/>
    <property type="match status" value="1"/>
</dbReference>
<dbReference type="InParanoid" id="F2UR08"/>
<reference evidence="4" key="1">
    <citation type="submission" date="2009-08" db="EMBL/GenBank/DDBJ databases">
        <title>Annotation of Salpingoeca rosetta.</title>
        <authorList>
            <consortium name="The Broad Institute Genome Sequencing Platform"/>
            <person name="Russ C."/>
            <person name="Cuomo C."/>
            <person name="Burger G."/>
            <person name="Gray M.W."/>
            <person name="Holland P.W.H."/>
            <person name="King N."/>
            <person name="Lang F.B.F."/>
            <person name="Roger A.J."/>
            <person name="Ruiz-Trillo I."/>
            <person name="Young S.K."/>
            <person name="Zeng Q."/>
            <person name="Gargeya S."/>
            <person name="Alvarado L."/>
            <person name="Berlin A."/>
            <person name="Chapman S.B."/>
            <person name="Chen Z."/>
            <person name="Freedman E."/>
            <person name="Gellesch M."/>
            <person name="Goldberg J."/>
            <person name="Griggs A."/>
            <person name="Gujja S."/>
            <person name="Heilman E."/>
            <person name="Heiman D."/>
            <person name="Howarth C."/>
            <person name="Mehta T."/>
            <person name="Neiman D."/>
            <person name="Pearson M."/>
            <person name="Roberts A."/>
            <person name="Saif S."/>
            <person name="Shea T."/>
            <person name="Shenoy N."/>
            <person name="Sisk P."/>
            <person name="Stolte C."/>
            <person name="Sykes S."/>
            <person name="White J."/>
            <person name="Yandava C."/>
            <person name="Haas B."/>
            <person name="Nusbaum C."/>
            <person name="Birren B."/>
        </authorList>
    </citation>
    <scope>NUCLEOTIDE SEQUENCE [LARGE SCALE GENOMIC DNA]</scope>
    <source>
        <strain evidence="4">ATCC 50818</strain>
    </source>
</reference>
<sequence length="633" mass="67685">MAEWDELSGFLACAPVSERQLPEPWHRLQDLCCELPETMPALPTATAPMTKEEFRQRVVDAADDALKQACGTEDTIDVDVVTAVINSTLSTPQRMHLYHVSSMLVNSYAWCAGEEHAPDAFPRSLSLLICSIARVLGTQPIVTHASVVLYNCVPITTWQAVKKAEDMKTLHTFTGSEDEKWFYLVTAMIELEAVPALKAMQTLCSQHSTLPSQGVAVVSVEDVRGEVVLVQESKTGAVHINTSNPEQGTVMINGANTSELYNLAQAQHAVIAAQQRTISAQERVNAEQQAKLRALQGRVCAAARASGSEALAPSLDMINIAGLGMGLLRWVGGVLLDNGRIFAAPFNFDRALVVDTVTHAVDTTSFTFDREPLDLLYANSLVGSDGRVLAFPGTHREFPFRLNPRTNATETGQFSFRDNTSDGLWVSGVVARNGKMYGVPFAATSVLILDPVSNDTDTTAMSGLSSQGEKWISGVLADNGKLYCIPSNADAVLVIDPEANSTDATTLTVSGDTHQWRDGVLAGNGLIFGIPYDHAFVLVINPALNTTDYASIGSFIGQNKWAGGVFHAATGRIFAMPYSDSSLLIIDTATNGTATMTVAGGESKWSGAVLADNGLIYAIPSSATSVLVIDPGC</sequence>
<dbReference type="KEGG" id="sre:PTSG_13026"/>
<evidence type="ECO:0000313" key="4">
    <source>
        <dbReference type="EMBL" id="EGD80063.1"/>
    </source>
</evidence>
<dbReference type="AlphaFoldDB" id="F2UR08"/>
<organism evidence="5">
    <name type="scientific">Salpingoeca rosetta (strain ATCC 50818 / BSB-021)</name>
    <dbReference type="NCBI Taxonomy" id="946362"/>
    <lineage>
        <taxon>Eukaryota</taxon>
        <taxon>Choanoflagellata</taxon>
        <taxon>Craspedida</taxon>
        <taxon>Salpingoecidae</taxon>
        <taxon>Salpingoeca</taxon>
    </lineage>
</organism>
<dbReference type="PANTHER" id="PTHR28657">
    <property type="entry name" value="INDOLEAMINE 2,3-DIOXYGENASE"/>
    <property type="match status" value="1"/>
</dbReference>
<evidence type="ECO:0000313" key="5">
    <source>
        <dbReference type="Proteomes" id="UP000007799"/>
    </source>
</evidence>
<dbReference type="GO" id="GO:0034354">
    <property type="term" value="P:'de novo' NAD+ biosynthetic process from L-tryptophan"/>
    <property type="evidence" value="ECO:0007669"/>
    <property type="project" value="TreeGrafter"/>
</dbReference>
<dbReference type="GO" id="GO:0033754">
    <property type="term" value="F:indoleamine 2,3-dioxygenase activity"/>
    <property type="evidence" value="ECO:0007669"/>
    <property type="project" value="TreeGrafter"/>
</dbReference>
<dbReference type="PANTHER" id="PTHR28657:SF5">
    <property type="entry name" value="INDOLEAMINE 2,3-DIOXYGENASE"/>
    <property type="match status" value="1"/>
</dbReference>
<dbReference type="InterPro" id="IPR037217">
    <property type="entry name" value="Trp/Indoleamine_2_3_dOase-like"/>
</dbReference>
<gene>
    <name evidence="4" type="ORF">PTSG_13026</name>
</gene>
<name>F2UR08_SALR5</name>
<evidence type="ECO:0000256" key="1">
    <source>
        <dbReference type="ARBA" id="ARBA00007119"/>
    </source>
</evidence>
<keyword evidence="3" id="KW-0408">Iron</keyword>
<dbReference type="GO" id="GO:0019441">
    <property type="term" value="P:L-tryptophan catabolic process to kynurenine"/>
    <property type="evidence" value="ECO:0007669"/>
    <property type="project" value="InterPro"/>
</dbReference>
<dbReference type="OrthoDB" id="10260017at2759"/>
<keyword evidence="2" id="KW-0479">Metal-binding</keyword>
<dbReference type="SUPFAM" id="SSF140959">
    <property type="entry name" value="Indolic compounds 2,3-dioxygenase-like"/>
    <property type="match status" value="1"/>
</dbReference>
<dbReference type="Proteomes" id="UP000007799">
    <property type="component" value="Unassembled WGS sequence"/>
</dbReference>
<accession>F2UR08</accession>
<proteinExistence type="inferred from homology"/>
<dbReference type="eggNOG" id="ENOG502QT99">
    <property type="taxonomic scope" value="Eukaryota"/>
</dbReference>
<dbReference type="RefSeq" id="XP_004988388.1">
    <property type="nucleotide sequence ID" value="XM_004988331.1"/>
</dbReference>